<dbReference type="EMBL" id="JAKRVX010000013">
    <property type="protein sequence ID" value="MCL9818513.1"/>
    <property type="molecule type" value="Genomic_DNA"/>
</dbReference>
<comment type="caution">
    <text evidence="1">The sequence shown here is derived from an EMBL/GenBank/DDBJ whole genome shotgun (WGS) entry which is preliminary data.</text>
</comment>
<gene>
    <name evidence="1" type="ORF">AArcSt2_16370</name>
</gene>
<protein>
    <submittedName>
        <fullName evidence="1">Uncharacterized protein</fullName>
    </submittedName>
</protein>
<reference evidence="1" key="1">
    <citation type="journal article" date="2022" name="Syst. Appl. Microbiol.">
        <title>Natronocalculus amylovorans gen. nov., sp. nov., and Natranaeroarchaeum aerophilus sp. nov., dominant culturable amylolytic natronoarchaea from hypersaline soda lakes in southwestern Siberia.</title>
        <authorList>
            <person name="Sorokin D.Y."/>
            <person name="Elcheninov A.G."/>
            <person name="Khizhniak T.V."/>
            <person name="Koenen M."/>
            <person name="Bale N.J."/>
            <person name="Damste J.S.S."/>
            <person name="Kublanov I.V."/>
        </authorList>
    </citation>
    <scope>NUCLEOTIDE SEQUENCE</scope>
    <source>
        <strain evidence="1">AArc-St2</strain>
    </source>
</reference>
<organism evidence="1 2">
    <name type="scientific">Natronocalculus amylovorans</name>
    <dbReference type="NCBI Taxonomy" id="2917812"/>
    <lineage>
        <taxon>Archaea</taxon>
        <taxon>Methanobacteriati</taxon>
        <taxon>Methanobacteriota</taxon>
        <taxon>Stenosarchaea group</taxon>
        <taxon>Halobacteria</taxon>
        <taxon>Halobacteriales</taxon>
        <taxon>Haloferacaceae</taxon>
        <taxon>Natronocalculus</taxon>
    </lineage>
</organism>
<proteinExistence type="predicted"/>
<evidence type="ECO:0000313" key="2">
    <source>
        <dbReference type="Proteomes" id="UP001203207"/>
    </source>
</evidence>
<dbReference type="Proteomes" id="UP001203207">
    <property type="component" value="Unassembled WGS sequence"/>
</dbReference>
<dbReference type="RefSeq" id="WP_174654898.1">
    <property type="nucleotide sequence ID" value="NZ_JAKRVX010000013.1"/>
</dbReference>
<sequence>MSAKDWELYLDENVLVANFSEGMPSDGDEYAKVNARFEELAKQDGATAHLSLLNMSSSLNKDVFEKAREAAEVGSEYGITKWAIVSDGIKSMALSSQVRDVPGVDVMTANNVEEALEWAKQ</sequence>
<dbReference type="AlphaFoldDB" id="A0AAE3FZX3"/>
<evidence type="ECO:0000313" key="1">
    <source>
        <dbReference type="EMBL" id="MCL9818513.1"/>
    </source>
</evidence>
<accession>A0AAE3FZX3</accession>
<name>A0AAE3FZX3_9EURY</name>
<reference evidence="1" key="2">
    <citation type="submission" date="2022-02" db="EMBL/GenBank/DDBJ databases">
        <authorList>
            <person name="Elcheninov A.G."/>
            <person name="Sorokin D.Y."/>
            <person name="Kublanov I.V."/>
        </authorList>
    </citation>
    <scope>NUCLEOTIDE SEQUENCE</scope>
    <source>
        <strain evidence="1">AArc-St2</strain>
    </source>
</reference>
<keyword evidence="2" id="KW-1185">Reference proteome</keyword>